<evidence type="ECO:0000256" key="3">
    <source>
        <dbReference type="ARBA" id="ARBA00022452"/>
    </source>
</evidence>
<evidence type="ECO:0000256" key="9">
    <source>
        <dbReference type="RuleBase" id="RU003357"/>
    </source>
</evidence>
<feature type="domain" description="TonB-dependent receptor-like beta-barrel" evidence="11">
    <location>
        <begin position="337"/>
        <end position="854"/>
    </location>
</feature>
<keyword evidence="13" id="KW-0675">Receptor</keyword>
<proteinExistence type="inferred from homology"/>
<evidence type="ECO:0000256" key="2">
    <source>
        <dbReference type="ARBA" id="ARBA00022448"/>
    </source>
</evidence>
<evidence type="ECO:0000256" key="7">
    <source>
        <dbReference type="ARBA" id="ARBA00023237"/>
    </source>
</evidence>
<dbReference type="EMBL" id="JABEQH010000004">
    <property type="protein sequence ID" value="MBB2175093.1"/>
    <property type="molecule type" value="Genomic_DNA"/>
</dbReference>
<dbReference type="Gene3D" id="2.170.130.10">
    <property type="entry name" value="TonB-dependent receptor, plug domain"/>
    <property type="match status" value="1"/>
</dbReference>
<reference evidence="13 14" key="1">
    <citation type="submission" date="2020-04" db="EMBL/GenBank/DDBJ databases">
        <title>Description of novel Gluconacetobacter.</title>
        <authorList>
            <person name="Sombolestani A."/>
        </authorList>
    </citation>
    <scope>NUCLEOTIDE SEQUENCE [LARGE SCALE GENOMIC DNA]</scope>
    <source>
        <strain evidence="13 14">LMG 21312</strain>
    </source>
</reference>
<keyword evidence="3 8" id="KW-1134">Transmembrane beta strand</keyword>
<dbReference type="InterPro" id="IPR037066">
    <property type="entry name" value="Plug_dom_sf"/>
</dbReference>
<dbReference type="SUPFAM" id="SSF56935">
    <property type="entry name" value="Porins"/>
    <property type="match status" value="1"/>
</dbReference>
<dbReference type="PANTHER" id="PTHR47234">
    <property type="match status" value="1"/>
</dbReference>
<evidence type="ECO:0000256" key="8">
    <source>
        <dbReference type="PROSITE-ProRule" id="PRU01360"/>
    </source>
</evidence>
<name>A0A7W4P4I6_9PROT</name>
<dbReference type="InterPro" id="IPR012910">
    <property type="entry name" value="Plug_dom"/>
</dbReference>
<evidence type="ECO:0000313" key="13">
    <source>
        <dbReference type="EMBL" id="MBB2175093.1"/>
    </source>
</evidence>
<gene>
    <name evidence="13" type="ORF">HLH21_04030</name>
</gene>
<comment type="caution">
    <text evidence="13">The sequence shown here is derived from an EMBL/GenBank/DDBJ whole genome shotgun (WGS) entry which is preliminary data.</text>
</comment>
<dbReference type="PANTHER" id="PTHR47234:SF3">
    <property type="entry name" value="SECRETIN_TONB SHORT N-TERMINAL DOMAIN-CONTAINING PROTEIN"/>
    <property type="match status" value="1"/>
</dbReference>
<keyword evidence="5 9" id="KW-0798">TonB box</keyword>
<evidence type="ECO:0000256" key="10">
    <source>
        <dbReference type="SAM" id="SignalP"/>
    </source>
</evidence>
<dbReference type="InterPro" id="IPR000531">
    <property type="entry name" value="Beta-barrel_TonB"/>
</dbReference>
<dbReference type="InterPro" id="IPR036942">
    <property type="entry name" value="Beta-barrel_TonB_sf"/>
</dbReference>
<evidence type="ECO:0000256" key="5">
    <source>
        <dbReference type="ARBA" id="ARBA00023077"/>
    </source>
</evidence>
<evidence type="ECO:0000259" key="11">
    <source>
        <dbReference type="Pfam" id="PF00593"/>
    </source>
</evidence>
<organism evidence="13 14">
    <name type="scientific">Gluconacetobacter johannae</name>
    <dbReference type="NCBI Taxonomy" id="112140"/>
    <lineage>
        <taxon>Bacteria</taxon>
        <taxon>Pseudomonadati</taxon>
        <taxon>Pseudomonadota</taxon>
        <taxon>Alphaproteobacteria</taxon>
        <taxon>Acetobacterales</taxon>
        <taxon>Acetobacteraceae</taxon>
        <taxon>Gluconacetobacter</taxon>
    </lineage>
</organism>
<dbReference type="AlphaFoldDB" id="A0A7W4P4I6"/>
<keyword evidence="6 8" id="KW-0472">Membrane</keyword>
<dbReference type="GO" id="GO:0009279">
    <property type="term" value="C:cell outer membrane"/>
    <property type="evidence" value="ECO:0007669"/>
    <property type="project" value="UniProtKB-SubCell"/>
</dbReference>
<evidence type="ECO:0000256" key="6">
    <source>
        <dbReference type="ARBA" id="ARBA00023136"/>
    </source>
</evidence>
<dbReference type="Proteomes" id="UP000561066">
    <property type="component" value="Unassembled WGS sequence"/>
</dbReference>
<evidence type="ECO:0000313" key="14">
    <source>
        <dbReference type="Proteomes" id="UP000561066"/>
    </source>
</evidence>
<dbReference type="InterPro" id="IPR039426">
    <property type="entry name" value="TonB-dep_rcpt-like"/>
</dbReference>
<dbReference type="Gene3D" id="2.40.170.20">
    <property type="entry name" value="TonB-dependent receptor, beta-barrel domain"/>
    <property type="match status" value="1"/>
</dbReference>
<dbReference type="Pfam" id="PF00593">
    <property type="entry name" value="TonB_dep_Rec_b-barrel"/>
    <property type="match status" value="1"/>
</dbReference>
<dbReference type="CDD" id="cd01347">
    <property type="entry name" value="ligand_gated_channel"/>
    <property type="match status" value="1"/>
</dbReference>
<feature type="domain" description="TonB-dependent receptor plug" evidence="12">
    <location>
        <begin position="95"/>
        <end position="214"/>
    </location>
</feature>
<protein>
    <submittedName>
        <fullName evidence="13">TonB-dependent receptor</fullName>
    </submittedName>
</protein>
<keyword evidence="2 8" id="KW-0813">Transport</keyword>
<keyword evidence="14" id="KW-1185">Reference proteome</keyword>
<accession>A0A7W4P4I6</accession>
<evidence type="ECO:0000259" key="12">
    <source>
        <dbReference type="Pfam" id="PF07715"/>
    </source>
</evidence>
<dbReference type="Pfam" id="PF07715">
    <property type="entry name" value="Plug"/>
    <property type="match status" value="1"/>
</dbReference>
<evidence type="ECO:0000256" key="1">
    <source>
        <dbReference type="ARBA" id="ARBA00004571"/>
    </source>
</evidence>
<sequence length="896" mass="96868">MSLRRRLVAATMISAIGCAGTVDAYAATAPHKTTRQASKSAAAAAQKAPTTPVAAHAIPAVVPAVAPAAPYHPPPADAGEAVIVTGTHATNRHARQSSSPITVVSSAVLRRSGQMNLADALTKTYASINVVAMGADSAALTSSIQMRGLGPNEVLVLVDGKRRHNTANIVADSGPQFGSTGADLNMIPANMIDHIEVLEDGAAAMYGSDAIAGVVNIITKKADHGLDMSAQTGANAYNGDGWQYQLNADGGFKWGNNGFVHISGQMYHTDHMNVGAADHRLLGYWPEGADTSHYYNGVVANARNMPTNLNKILGRPEETRENLGIEWGKDLIDDRLQFYGNLTYAHRHGEAYENYRIPTIAPDMYPNGFSPTETNEENDYAVTMGLKGDRLFGNWDWDASSTYGADGTKIGNKNTANPGMLKTVHANADGSDAICTTDPNDLANNYSSEGCGWSPTQARAETYRMAQWTNNLDFRRRFNIANVVPMTLAVGGEHRLETYQIIAGNPPSYEAGGTQGYAGLGPQSAGNWNRNIFAAYIDGDFRLTKHWDLDFAGRFEHYTDVGNTQNGKISTRYDFSRRVAIRGTISTGFRAPTLAETHYSAMNVSPGGASGMLAADSPAARALGAQPLKPEQSVSESGGIVLEPIDGFHIETDVYQINLRNRIVGGGTVTGNAAVDAIRNMGYALASDADPSQVSAYYLTNGASTRTQGLDIKADYTFHLHQYGNLALSMALDLNRTRLHHNGTAPDGSQILNEQNAGYITTAYPRSKIILNAYYTVGAWDINVRQTRYGETTDMLQYSDWTNSALTCPADGGKLRYSNSCFSQFKNTPRWLTDLEVGYRFNQHFHLAVGANNIFNVRPRKVPQNVNPYGAQVYDQFSLQVPITGGYYYGRLNVTF</sequence>
<feature type="signal peptide" evidence="10">
    <location>
        <begin position="1"/>
        <end position="26"/>
    </location>
</feature>
<evidence type="ECO:0000256" key="4">
    <source>
        <dbReference type="ARBA" id="ARBA00022692"/>
    </source>
</evidence>
<dbReference type="RefSeq" id="WP_182941554.1">
    <property type="nucleotide sequence ID" value="NZ_JABEQH010000004.1"/>
</dbReference>
<keyword evidence="10" id="KW-0732">Signal</keyword>
<comment type="subcellular location">
    <subcellularLocation>
        <location evidence="1 8">Cell outer membrane</location>
        <topology evidence="1 8">Multi-pass membrane protein</topology>
    </subcellularLocation>
</comment>
<dbReference type="PROSITE" id="PS51257">
    <property type="entry name" value="PROKAR_LIPOPROTEIN"/>
    <property type="match status" value="1"/>
</dbReference>
<keyword evidence="4 8" id="KW-0812">Transmembrane</keyword>
<comment type="similarity">
    <text evidence="8 9">Belongs to the TonB-dependent receptor family.</text>
</comment>
<keyword evidence="7 8" id="KW-0998">Cell outer membrane</keyword>
<dbReference type="PROSITE" id="PS52016">
    <property type="entry name" value="TONB_DEPENDENT_REC_3"/>
    <property type="match status" value="1"/>
</dbReference>
<feature type="chain" id="PRO_5031029432" evidence="10">
    <location>
        <begin position="27"/>
        <end position="896"/>
    </location>
</feature>